<evidence type="ECO:0000313" key="3">
    <source>
        <dbReference type="Proteomes" id="UP000181790"/>
    </source>
</evidence>
<proteinExistence type="predicted"/>
<gene>
    <name evidence="2" type="ORF">BLX24_01100</name>
</gene>
<reference evidence="2 3" key="1">
    <citation type="submission" date="2016-10" db="EMBL/GenBank/DDBJ databases">
        <title>Arsenicibacter rosenii gen. nov., sp. nov., an efficient arsenic-methylating bacterium isolated from an arsenic-contaminated paddy soil.</title>
        <authorList>
            <person name="Huang K."/>
        </authorList>
    </citation>
    <scope>NUCLEOTIDE SEQUENCE [LARGE SCALE GENOMIC DNA]</scope>
    <source>
        <strain evidence="2 3">SM-1</strain>
    </source>
</reference>
<dbReference type="Pfam" id="PF13460">
    <property type="entry name" value="NAD_binding_10"/>
    <property type="match status" value="1"/>
</dbReference>
<organism evidence="2 3">
    <name type="scientific">Arsenicibacter rosenii</name>
    <dbReference type="NCBI Taxonomy" id="1750698"/>
    <lineage>
        <taxon>Bacteria</taxon>
        <taxon>Pseudomonadati</taxon>
        <taxon>Bacteroidota</taxon>
        <taxon>Cytophagia</taxon>
        <taxon>Cytophagales</taxon>
        <taxon>Spirosomataceae</taxon>
        <taxon>Arsenicibacter</taxon>
    </lineage>
</organism>
<dbReference type="Gene3D" id="3.40.50.720">
    <property type="entry name" value="NAD(P)-binding Rossmann-like Domain"/>
    <property type="match status" value="1"/>
</dbReference>
<dbReference type="SUPFAM" id="SSF51735">
    <property type="entry name" value="NAD(P)-binding Rossmann-fold domains"/>
    <property type="match status" value="1"/>
</dbReference>
<dbReference type="InterPro" id="IPR051604">
    <property type="entry name" value="Ergot_Alk_Oxidoreductase"/>
</dbReference>
<comment type="caution">
    <text evidence="2">The sequence shown here is derived from an EMBL/GenBank/DDBJ whole genome shotgun (WGS) entry which is preliminary data.</text>
</comment>
<protein>
    <submittedName>
        <fullName evidence="2">NmrA family transcriptional regulator</fullName>
    </submittedName>
</protein>
<dbReference type="InterPro" id="IPR016040">
    <property type="entry name" value="NAD(P)-bd_dom"/>
</dbReference>
<dbReference type="AlphaFoldDB" id="A0A1S2VTM4"/>
<dbReference type="Proteomes" id="UP000181790">
    <property type="component" value="Unassembled WGS sequence"/>
</dbReference>
<accession>A0A1S2VTM4</accession>
<dbReference type="InterPro" id="IPR036291">
    <property type="entry name" value="NAD(P)-bd_dom_sf"/>
</dbReference>
<evidence type="ECO:0000313" key="2">
    <source>
        <dbReference type="EMBL" id="OIN61258.1"/>
    </source>
</evidence>
<sequence>MLGRPVTEGLLAAGFPVRIVARKPENAKRLFQKAEVVAGDLRQPDSLVAAFQGADIVYLNLSVKQTEKPGDFHTESDGLTHVLTAAKAAGVKRIAYLSSIVMRYQGMHEFDWWVFRIKQEAVRRIKTAGLHYSIFYPSCFMETLLHTQRLGPFILLIGRSPVQPYYIAAQDYARQVAAALQLAGDQPQEYVIQGPEGITQHEAAERFVRAYAASRLMTLTVPPVLLKAGSRFTQQADYGRHIGEALNNYPEVFEAARTWADLGKPQTTIEDFAKSVNV</sequence>
<dbReference type="PANTHER" id="PTHR43162">
    <property type="match status" value="1"/>
</dbReference>
<keyword evidence="3" id="KW-1185">Reference proteome</keyword>
<feature type="domain" description="NAD(P)-binding" evidence="1">
    <location>
        <begin position="2"/>
        <end position="180"/>
    </location>
</feature>
<name>A0A1S2VTM4_9BACT</name>
<dbReference type="EMBL" id="MORL01000001">
    <property type="protein sequence ID" value="OIN61258.1"/>
    <property type="molecule type" value="Genomic_DNA"/>
</dbReference>
<dbReference type="PANTHER" id="PTHR43162:SF1">
    <property type="entry name" value="PRESTALK A DIFFERENTIATION PROTEIN A"/>
    <property type="match status" value="1"/>
</dbReference>
<evidence type="ECO:0000259" key="1">
    <source>
        <dbReference type="Pfam" id="PF13460"/>
    </source>
</evidence>